<organism evidence="1 2">
    <name type="scientific">uncultured archaeal virus</name>
    <dbReference type="NCBI Taxonomy" id="1960247"/>
    <lineage>
        <taxon>Viruses</taxon>
        <taxon>environmental samples</taxon>
    </lineage>
</organism>
<proteinExistence type="predicted"/>
<dbReference type="Proteomes" id="UP001531446">
    <property type="component" value="Segment"/>
</dbReference>
<protein>
    <submittedName>
        <fullName evidence="1">Uncharacterized protein</fullName>
    </submittedName>
</protein>
<reference evidence="1" key="1">
    <citation type="submission" date="2022-10" db="EMBL/GenBank/DDBJ databases">
        <authorList>
            <person name="Bize A."/>
        </authorList>
    </citation>
    <scope>NUCLEOTIDE SEQUENCE [LARGE SCALE GENOMIC DNA]</scope>
</reference>
<sequence>MNPSRSVSTKEGIRRALEELIERGGPQTCRALVEKINKEYRISRVNVDKDRAAQYLIRNPNIVVVGDITKDKIHVYGLRGVDYTDHQIMKEVG</sequence>
<dbReference type="EMBL" id="OX365879">
    <property type="protein sequence ID" value="CAI4043405.1"/>
    <property type="molecule type" value="Genomic_DNA"/>
</dbReference>
<gene>
    <name evidence="1" type="ORF">CTG158_LOCUS41</name>
</gene>
<evidence type="ECO:0000313" key="1">
    <source>
        <dbReference type="EMBL" id="CAI4043405.1"/>
    </source>
</evidence>
<name>A0ABM9HVP6_9VIRU</name>
<keyword evidence="2" id="KW-1185">Reference proteome</keyword>
<evidence type="ECO:0000313" key="2">
    <source>
        <dbReference type="Proteomes" id="UP001531446"/>
    </source>
</evidence>
<accession>A0ABM9HVP6</accession>